<name>A0A7J6XB91_THATH</name>
<gene>
    <name evidence="1" type="ORF">FRX31_004225</name>
</gene>
<evidence type="ECO:0000313" key="1">
    <source>
        <dbReference type="EMBL" id="KAF5206188.1"/>
    </source>
</evidence>
<comment type="caution">
    <text evidence="1">The sequence shown here is derived from an EMBL/GenBank/DDBJ whole genome shotgun (WGS) entry which is preliminary data.</text>
</comment>
<organism evidence="1 2">
    <name type="scientific">Thalictrum thalictroides</name>
    <name type="common">Rue-anemone</name>
    <name type="synonym">Anemone thalictroides</name>
    <dbReference type="NCBI Taxonomy" id="46969"/>
    <lineage>
        <taxon>Eukaryota</taxon>
        <taxon>Viridiplantae</taxon>
        <taxon>Streptophyta</taxon>
        <taxon>Embryophyta</taxon>
        <taxon>Tracheophyta</taxon>
        <taxon>Spermatophyta</taxon>
        <taxon>Magnoliopsida</taxon>
        <taxon>Ranunculales</taxon>
        <taxon>Ranunculaceae</taxon>
        <taxon>Thalictroideae</taxon>
        <taxon>Thalictrum</taxon>
    </lineage>
</organism>
<proteinExistence type="predicted"/>
<dbReference type="EMBL" id="JABWDY010003064">
    <property type="protein sequence ID" value="KAF5206188.1"/>
    <property type="molecule type" value="Genomic_DNA"/>
</dbReference>
<accession>A0A7J6XB91</accession>
<sequence length="93" mass="10870">MKLPKEKHKAWNRNNFGRVDSLIKAKATEINDIDLREETVGLSEDEIVYREVLMLSSVTCRVKRRYLGDKNPELDGEFKEDQTNLLEVDFAKE</sequence>
<evidence type="ECO:0000313" key="2">
    <source>
        <dbReference type="Proteomes" id="UP000554482"/>
    </source>
</evidence>
<protein>
    <submittedName>
        <fullName evidence="1">Uncharacterized protein</fullName>
    </submittedName>
</protein>
<keyword evidence="2" id="KW-1185">Reference proteome</keyword>
<reference evidence="1 2" key="1">
    <citation type="submission" date="2020-06" db="EMBL/GenBank/DDBJ databases">
        <title>Transcriptomic and genomic resources for Thalictrum thalictroides and T. hernandezii: Facilitating candidate gene discovery in an emerging model plant lineage.</title>
        <authorList>
            <person name="Arias T."/>
            <person name="Riano-Pachon D.M."/>
            <person name="Di Stilio V.S."/>
        </authorList>
    </citation>
    <scope>NUCLEOTIDE SEQUENCE [LARGE SCALE GENOMIC DNA]</scope>
    <source>
        <strain evidence="2">cv. WT478/WT964</strain>
        <tissue evidence="1">Leaves</tissue>
    </source>
</reference>
<dbReference type="AlphaFoldDB" id="A0A7J6XB91"/>
<dbReference type="Proteomes" id="UP000554482">
    <property type="component" value="Unassembled WGS sequence"/>
</dbReference>